<dbReference type="Proteomes" id="UP000311382">
    <property type="component" value="Unassembled WGS sequence"/>
</dbReference>
<evidence type="ECO:0000256" key="11">
    <source>
        <dbReference type="RuleBase" id="RU361221"/>
    </source>
</evidence>
<dbReference type="GO" id="GO:0005794">
    <property type="term" value="C:Golgi apparatus"/>
    <property type="evidence" value="ECO:0007669"/>
    <property type="project" value="TreeGrafter"/>
</dbReference>
<comment type="caution">
    <text evidence="11">Lacks conserved residue(s) required for the propagation of feature annotation.</text>
</comment>
<evidence type="ECO:0000256" key="7">
    <source>
        <dbReference type="ARBA" id="ARBA00023065"/>
    </source>
</evidence>
<dbReference type="SUPFAM" id="SSF81340">
    <property type="entry name" value="Clc chloride channel"/>
    <property type="match status" value="1"/>
</dbReference>
<dbReference type="Pfam" id="PF00654">
    <property type="entry name" value="Voltage_CLC"/>
    <property type="match status" value="1"/>
</dbReference>
<feature type="compositionally biased region" description="Low complexity" evidence="13">
    <location>
        <begin position="26"/>
        <end position="37"/>
    </location>
</feature>
<evidence type="ECO:0000256" key="4">
    <source>
        <dbReference type="ARBA" id="ARBA00022692"/>
    </source>
</evidence>
<feature type="region of interest" description="Disordered" evidence="13">
    <location>
        <begin position="395"/>
        <end position="425"/>
    </location>
</feature>
<comment type="similarity">
    <text evidence="11">Belongs to the chloride channel (TC 2.A.49) family.</text>
</comment>
<feature type="compositionally biased region" description="Acidic residues" evidence="13">
    <location>
        <begin position="38"/>
        <end position="48"/>
    </location>
</feature>
<protein>
    <recommendedName>
        <fullName evidence="11">Chloride channel protein</fullName>
    </recommendedName>
</protein>
<name>A0A5C5FM68_9BASI</name>
<dbReference type="STRING" id="5288.A0A5C5FM68"/>
<feature type="compositionally biased region" description="Polar residues" evidence="13">
    <location>
        <begin position="257"/>
        <end position="275"/>
    </location>
</feature>
<dbReference type="Gene3D" id="1.10.8.270">
    <property type="entry name" value="putative rabgap domain of human tbc1 domain family member 14 like domains"/>
    <property type="match status" value="1"/>
</dbReference>
<dbReference type="PANTHER" id="PTHR45711">
    <property type="entry name" value="CHLORIDE CHANNEL PROTEIN"/>
    <property type="match status" value="1"/>
</dbReference>
<dbReference type="Gene3D" id="3.10.580.20">
    <property type="match status" value="1"/>
</dbReference>
<evidence type="ECO:0000256" key="2">
    <source>
        <dbReference type="ARBA" id="ARBA00022448"/>
    </source>
</evidence>
<evidence type="ECO:0000313" key="16">
    <source>
        <dbReference type="EMBL" id="TNY17947.1"/>
    </source>
</evidence>
<feature type="compositionally biased region" description="Low complexity" evidence="13">
    <location>
        <begin position="137"/>
        <end position="167"/>
    </location>
</feature>
<evidence type="ECO:0000259" key="14">
    <source>
        <dbReference type="PROSITE" id="PS50086"/>
    </source>
</evidence>
<keyword evidence="5 11" id="KW-1133">Transmembrane helix</keyword>
<dbReference type="Pfam" id="PF00571">
    <property type="entry name" value="CBS"/>
    <property type="match status" value="2"/>
</dbReference>
<feature type="compositionally biased region" description="Basic and acidic residues" evidence="13">
    <location>
        <begin position="1627"/>
        <end position="1638"/>
    </location>
</feature>
<keyword evidence="10" id="KW-0129">CBS domain</keyword>
<evidence type="ECO:0000259" key="15">
    <source>
        <dbReference type="PROSITE" id="PS51371"/>
    </source>
</evidence>
<feature type="transmembrane region" description="Helical" evidence="11">
    <location>
        <begin position="1197"/>
        <end position="1216"/>
    </location>
</feature>
<dbReference type="SUPFAM" id="SSF47923">
    <property type="entry name" value="Ypt/Rab-GAP domain of gyp1p"/>
    <property type="match status" value="2"/>
</dbReference>
<gene>
    <name evidence="16" type="ORF">DMC30DRAFT_356318</name>
</gene>
<dbReference type="OrthoDB" id="44789at2759"/>
<feature type="compositionally biased region" description="Low complexity" evidence="13">
    <location>
        <begin position="336"/>
        <end position="353"/>
    </location>
</feature>
<dbReference type="PRINTS" id="PR00762">
    <property type="entry name" value="CLCHANNEL"/>
</dbReference>
<feature type="transmembrane region" description="Helical" evidence="11">
    <location>
        <begin position="1143"/>
        <end position="1164"/>
    </location>
</feature>
<feature type="transmembrane region" description="Helical" evidence="11">
    <location>
        <begin position="862"/>
        <end position="886"/>
    </location>
</feature>
<comment type="caution">
    <text evidence="16">The sequence shown here is derived from an EMBL/GenBank/DDBJ whole genome shotgun (WGS) entry which is preliminary data.</text>
</comment>
<keyword evidence="4 11" id="KW-0812">Transmembrane</keyword>
<dbReference type="FunFam" id="1.10.472.80:FF:000027">
    <property type="entry name" value="GTPase activating protein (Evi5)"/>
    <property type="match status" value="1"/>
</dbReference>
<feature type="compositionally biased region" description="Polar residues" evidence="13">
    <location>
        <begin position="176"/>
        <end position="187"/>
    </location>
</feature>
<comment type="subcellular location">
    <subcellularLocation>
        <location evidence="1 11">Membrane</location>
        <topology evidence="1 11">Multi-pass membrane protein</topology>
    </subcellularLocation>
</comment>
<evidence type="ECO:0000313" key="17">
    <source>
        <dbReference type="Proteomes" id="UP000311382"/>
    </source>
</evidence>
<keyword evidence="3" id="KW-0343">GTPase activation</keyword>
<keyword evidence="7 11" id="KW-0406">Ion transport</keyword>
<feature type="domain" description="CBS" evidence="15">
    <location>
        <begin position="1376"/>
        <end position="1436"/>
    </location>
</feature>
<evidence type="ECO:0000256" key="9">
    <source>
        <dbReference type="ARBA" id="ARBA00023214"/>
    </source>
</evidence>
<dbReference type="Gene3D" id="3.90.1280.20">
    <property type="match status" value="1"/>
</dbReference>
<dbReference type="SMART" id="SM00164">
    <property type="entry name" value="TBC"/>
    <property type="match status" value="1"/>
</dbReference>
<keyword evidence="2 11" id="KW-0813">Transport</keyword>
<dbReference type="Gene3D" id="1.10.3080.10">
    <property type="entry name" value="Clc chloride channel"/>
    <property type="match status" value="1"/>
</dbReference>
<feature type="transmembrane region" description="Helical" evidence="11">
    <location>
        <begin position="1222"/>
        <end position="1243"/>
    </location>
</feature>
<proteinExistence type="inferred from homology"/>
<feature type="compositionally biased region" description="Low complexity" evidence="13">
    <location>
        <begin position="395"/>
        <end position="406"/>
    </location>
</feature>
<dbReference type="Gene3D" id="1.10.10.750">
    <property type="entry name" value="Ypt/Rab-GAP domain of gyp1p, domain 1"/>
    <property type="match status" value="1"/>
</dbReference>
<evidence type="ECO:0000256" key="1">
    <source>
        <dbReference type="ARBA" id="ARBA00004141"/>
    </source>
</evidence>
<dbReference type="FunFam" id="1.10.8.270:FF:000001">
    <property type="entry name" value="TBC1 domain family member 1"/>
    <property type="match status" value="1"/>
</dbReference>
<feature type="region of interest" description="Disordered" evidence="13">
    <location>
        <begin position="1"/>
        <end position="376"/>
    </location>
</feature>
<feature type="region of interest" description="Disordered" evidence="13">
    <location>
        <begin position="1591"/>
        <end position="1638"/>
    </location>
</feature>
<evidence type="ECO:0000256" key="10">
    <source>
        <dbReference type="PROSITE-ProRule" id="PRU00703"/>
    </source>
</evidence>
<dbReference type="Pfam" id="PF23436">
    <property type="entry name" value="RabGap-TBC_2"/>
    <property type="match status" value="1"/>
</dbReference>
<accession>A0A5C5FM68</accession>
<feature type="domain" description="Rab-GAP TBC" evidence="14">
    <location>
        <begin position="483"/>
        <end position="668"/>
    </location>
</feature>
<dbReference type="GO" id="GO:0006879">
    <property type="term" value="P:intracellular iron ion homeostasis"/>
    <property type="evidence" value="ECO:0007669"/>
    <property type="project" value="TreeGrafter"/>
</dbReference>
<feature type="compositionally biased region" description="Polar residues" evidence="13">
    <location>
        <begin position="53"/>
        <end position="65"/>
    </location>
</feature>
<dbReference type="InterPro" id="IPR000195">
    <property type="entry name" value="Rab-GAP-TBC_dom"/>
</dbReference>
<feature type="coiled-coil region" evidence="12">
    <location>
        <begin position="762"/>
        <end position="817"/>
    </location>
</feature>
<dbReference type="GO" id="GO:0005096">
    <property type="term" value="F:GTPase activator activity"/>
    <property type="evidence" value="ECO:0007669"/>
    <property type="project" value="UniProtKB-KW"/>
</dbReference>
<feature type="transmembrane region" description="Helical" evidence="11">
    <location>
        <begin position="1030"/>
        <end position="1054"/>
    </location>
</feature>
<dbReference type="GO" id="GO:0005769">
    <property type="term" value="C:early endosome"/>
    <property type="evidence" value="ECO:0007669"/>
    <property type="project" value="TreeGrafter"/>
</dbReference>
<dbReference type="EMBL" id="SOZI01000165">
    <property type="protein sequence ID" value="TNY17947.1"/>
    <property type="molecule type" value="Genomic_DNA"/>
</dbReference>
<dbReference type="GO" id="GO:0005886">
    <property type="term" value="C:plasma membrane"/>
    <property type="evidence" value="ECO:0007669"/>
    <property type="project" value="TreeGrafter"/>
</dbReference>
<dbReference type="InterPro" id="IPR035969">
    <property type="entry name" value="Rab-GAP_TBC_sf"/>
</dbReference>
<dbReference type="GO" id="GO:0006878">
    <property type="term" value="P:intracellular copper ion homeostasis"/>
    <property type="evidence" value="ECO:0007669"/>
    <property type="project" value="TreeGrafter"/>
</dbReference>
<feature type="transmembrane region" description="Helical" evidence="11">
    <location>
        <begin position="928"/>
        <end position="949"/>
    </location>
</feature>
<evidence type="ECO:0000256" key="5">
    <source>
        <dbReference type="ARBA" id="ARBA00022989"/>
    </source>
</evidence>
<dbReference type="InterPro" id="IPR000644">
    <property type="entry name" value="CBS_dom"/>
</dbReference>
<keyword evidence="8 11" id="KW-0472">Membrane</keyword>
<dbReference type="PROSITE" id="PS50086">
    <property type="entry name" value="TBC_RABGAP"/>
    <property type="match status" value="1"/>
</dbReference>
<feature type="compositionally biased region" description="Acidic residues" evidence="13">
    <location>
        <begin position="286"/>
        <end position="305"/>
    </location>
</feature>
<keyword evidence="17" id="KW-1185">Reference proteome</keyword>
<dbReference type="PANTHER" id="PTHR45711:SF9">
    <property type="entry name" value="ANION_PROTON EXCHANGE TRANSPORTER GEF1"/>
    <property type="match status" value="1"/>
</dbReference>
<dbReference type="GO" id="GO:0005783">
    <property type="term" value="C:endoplasmic reticulum"/>
    <property type="evidence" value="ECO:0007669"/>
    <property type="project" value="TreeGrafter"/>
</dbReference>
<feature type="domain" description="CBS" evidence="15">
    <location>
        <begin position="1495"/>
        <end position="1555"/>
    </location>
</feature>
<dbReference type="PROSITE" id="PS51371">
    <property type="entry name" value="CBS"/>
    <property type="match status" value="2"/>
</dbReference>
<dbReference type="InterPro" id="IPR046342">
    <property type="entry name" value="CBS_dom_sf"/>
</dbReference>
<dbReference type="SUPFAM" id="SSF54631">
    <property type="entry name" value="CBS-domain pair"/>
    <property type="match status" value="1"/>
</dbReference>
<feature type="transmembrane region" description="Helical" evidence="11">
    <location>
        <begin position="1322"/>
        <end position="1339"/>
    </location>
</feature>
<dbReference type="SMART" id="SM00116">
    <property type="entry name" value="CBS"/>
    <property type="match status" value="2"/>
</dbReference>
<keyword evidence="6 12" id="KW-0175">Coiled coil</keyword>
<evidence type="ECO:0000256" key="13">
    <source>
        <dbReference type="SAM" id="MobiDB-lite"/>
    </source>
</evidence>
<dbReference type="GO" id="GO:0000324">
    <property type="term" value="C:fungal-type vacuole"/>
    <property type="evidence" value="ECO:0007669"/>
    <property type="project" value="TreeGrafter"/>
</dbReference>
<dbReference type="CDD" id="cd03684">
    <property type="entry name" value="ClC_3_like"/>
    <property type="match status" value="1"/>
</dbReference>
<sequence length="1638" mass="177372">MARSKAAKNRSAGDSTPPRPAPPSPAAAADDSASSTQGDDDDYEDTFEDALPSTAQPSTPASVHTQEAGDLEPGAVNGEPPQDTSHTDHSGSSEGGPELFEPGDSVSAQASSDDDDASSPPAADDPERAQTPTLSNPADTTPPRTPTSAAARTVSRPSSIASTGSSSAGLTRESNRLSLSAPSSADNETGPGGAAPKRPFSLSSEPETPTAPGASSTTSPPASPARPKTERRRSSLLASPFGAAPTDPTNVGREGSASLTQAVWRQSLGLNSSPAARTLVDVQLHDEDEEEGRGSAEEEGEDGDEAREGRNGGTPRARREGSKRRSVLAATGAVHPASASSASASDADDPAAAGSYAGLSHGAPRDNTRGRQASVAEPHAADGFLSNRYSVNLSSLSTPSGTSTSDPHPPAHSNGAAQGAEPETASNGIQRLQAEFLKVRERQELEGDEAMAIDWDFWGRVMNDYEEVARTQPRELSRAIQRGIPPALRGMTWQLMAAAKDVNLEFVYSELLKQSSPHEKSIARDLSRTFPKHAYFVDAGGVGQENLFNVVKAYSLYDDEVGYTQGLQFIVGPLLLNMPDDEAFSVLVRLMKAYDLRSHYTPNMPGLQLRLFQFDRLVEELVPTVFLHLLRQGVKSSMYASQWFLTLFGYRFPLELVSAVFDLVFAEGVEAVFRFAVSLLRRNEAHLLTLEFEDLIDFLKNGLFEVYAPDEEEREQNPDAQYKVHEFVREALQVRITPMMLDQFGEEWASLCAAQTAHTAELDALRKANLQLSIQVRQLEASLAQINAEHCDLVKQVVAARLDREELEDELVKYEDFTTIDWVADTLLERSRRRHEAATATRTLGHSVRAGFWRIAEACQSWAVVSLVGAIIGLNAALMSIMTAWLSDLKLGYCRQGWWLNRKFCCWEIEEGLCEDWVTWTGWTGVQWVVYVAFAGLFAFTCAFLVKSFAPYAAGSGISEIKCILAGFIINGYLSFPTLSIKSLTLPISIASGLSVGKEGPSVHVASAIGHVVASRFARFKRSQAKMREIVTAASATGVAVAFGSPIGGVLFSLEEMTINWPIKTMWRSFFCALVANVVLSAMNPFRTGKIVLFQVSFDRDWHFFELGFFILIGIFGGLYGAFVIKYNLQVAAFRRKHLGSSAISEAVTLAVLTAAVAFTNRFLRLDMNEMLDVLFRECEGGGDYENLCQTWAQWRMVNSLLLATVIRTFLVIISYGCKVPAGIFVPSMAVGATFGRMVGILVKAMYRCVSPCLFLAEHVSSSRICPTARAHPTWSMFAGCDPEKPCITPGTYAFLGAAAGLAGITRITVTVVVIMFELTGALTYILPTMIVVMVTKAVSDQFGGGGIADQMIRFNGYPLLENHELVFGVPVSTVMRRKLVCLPSQGMTLDELQRLLGSNKYQGFPVVKSRKDLTLLGDISRRDLKVAIEKAQLSSIVPPDAPCLFCPQEDLAADSLRASGTATPMSPSGDGGDATGLDEWDGGEEGIVDFSSFVNQTPLTVSPKQPLEFVMQLFRRMGPRVILVERFGQLVGLVSVKDCLKYTIAHEADHEHDSLGSSGGDELEATLEELRLWGKDVKRWVVEKVTGREVPPSPEALRMGSTGFTTSEGDSSAEESYRSGSGGGLGDERVGRSRDRG</sequence>
<reference evidence="16 17" key="1">
    <citation type="submission" date="2019-03" db="EMBL/GenBank/DDBJ databases">
        <title>Rhodosporidium diobovatum UCD-FST 08-225 genome sequencing, assembly, and annotation.</title>
        <authorList>
            <person name="Fakankun I.U."/>
            <person name="Fristensky B."/>
            <person name="Levin D.B."/>
        </authorList>
    </citation>
    <scope>NUCLEOTIDE SEQUENCE [LARGE SCALE GENOMIC DNA]</scope>
    <source>
        <strain evidence="16 17">UCD-FST 08-225</strain>
    </source>
</reference>
<keyword evidence="9 11" id="KW-0868">Chloride</keyword>
<evidence type="ECO:0000256" key="6">
    <source>
        <dbReference type="ARBA" id="ARBA00023054"/>
    </source>
</evidence>
<evidence type="ECO:0000256" key="8">
    <source>
        <dbReference type="ARBA" id="ARBA00023136"/>
    </source>
</evidence>
<evidence type="ECO:0000256" key="12">
    <source>
        <dbReference type="SAM" id="Coils"/>
    </source>
</evidence>
<dbReference type="FunFam" id="1.10.10.750:FF:000003">
    <property type="entry name" value="GTPase activating protein (Evi5)"/>
    <property type="match status" value="1"/>
</dbReference>
<evidence type="ECO:0000256" key="3">
    <source>
        <dbReference type="ARBA" id="ARBA00022468"/>
    </source>
</evidence>
<dbReference type="CDD" id="cd04591">
    <property type="entry name" value="CBS_pair_voltage-gated_CLC_euk_bac"/>
    <property type="match status" value="1"/>
</dbReference>
<dbReference type="Gene3D" id="1.10.472.80">
    <property type="entry name" value="Ypt/Rab-GAP domain of gyp1p, domain 3"/>
    <property type="match status" value="1"/>
</dbReference>
<dbReference type="InterPro" id="IPR014743">
    <property type="entry name" value="Cl-channel_core"/>
</dbReference>
<feature type="transmembrane region" description="Helical" evidence="11">
    <location>
        <begin position="1104"/>
        <end position="1123"/>
    </location>
</feature>
<dbReference type="GO" id="GO:0005247">
    <property type="term" value="F:voltage-gated chloride channel activity"/>
    <property type="evidence" value="ECO:0007669"/>
    <property type="project" value="TreeGrafter"/>
</dbReference>
<feature type="transmembrane region" description="Helical" evidence="11">
    <location>
        <begin position="1066"/>
        <end position="1083"/>
    </location>
</feature>
<organism evidence="16 17">
    <name type="scientific">Rhodotorula diobovata</name>
    <dbReference type="NCBI Taxonomy" id="5288"/>
    <lineage>
        <taxon>Eukaryota</taxon>
        <taxon>Fungi</taxon>
        <taxon>Dikarya</taxon>
        <taxon>Basidiomycota</taxon>
        <taxon>Pucciniomycotina</taxon>
        <taxon>Microbotryomycetes</taxon>
        <taxon>Sporidiobolales</taxon>
        <taxon>Sporidiobolaceae</taxon>
        <taxon>Rhodotorula</taxon>
    </lineage>
</organism>
<dbReference type="InterPro" id="IPR001807">
    <property type="entry name" value="ClC"/>
</dbReference>
<feature type="compositionally biased region" description="Low complexity" evidence="13">
    <location>
        <begin position="206"/>
        <end position="220"/>
    </location>
</feature>